<dbReference type="EMBL" id="CM037159">
    <property type="protein sequence ID" value="KAH7866061.1"/>
    <property type="molecule type" value="Genomic_DNA"/>
</dbReference>
<proteinExistence type="predicted"/>
<evidence type="ECO:0000313" key="2">
    <source>
        <dbReference type="Proteomes" id="UP000828048"/>
    </source>
</evidence>
<reference evidence="1 2" key="1">
    <citation type="journal article" date="2021" name="Hortic Res">
        <title>High-quality reference genome and annotation aids understanding of berry development for evergreen blueberry (Vaccinium darrowii).</title>
        <authorList>
            <person name="Yu J."/>
            <person name="Hulse-Kemp A.M."/>
            <person name="Babiker E."/>
            <person name="Staton M."/>
        </authorList>
    </citation>
    <scope>NUCLEOTIDE SEQUENCE [LARGE SCALE GENOMIC DNA]</scope>
    <source>
        <strain evidence="2">cv. NJ 8807/NJ 8810</strain>
        <tissue evidence="1">Young leaf</tissue>
    </source>
</reference>
<dbReference type="Proteomes" id="UP000828048">
    <property type="component" value="Chromosome 9"/>
</dbReference>
<comment type="caution">
    <text evidence="1">The sequence shown here is derived from an EMBL/GenBank/DDBJ whole genome shotgun (WGS) entry which is preliminary data.</text>
</comment>
<name>A0ACB7ZKA1_9ERIC</name>
<sequence length="537" mass="62303">MSKTMNQGMDETDHISYLPEIVIYNVMDFLSTKEVVRTSILSKRWQHVQASYPSLDFDQTYFGIELAIPKPKKGNLVDRYPDLEEKRDKFIRFVDETLLRFHEQGLRIRKFKLFFTIFESAMVSPVDRWIGLATEGGVEELHLRILSPGDALYSVPQTVFATKSIKALKLENFKLEPLLHQSIRFRSLQKLSLVFIHVDSPMIASIISSCPLIEEIELIRCSGLHKVHISDLHNLKLVAIVQHQGVIESDIEAPSLQNFRFEEDNRKICPCKFNLIACPNLKELTLKRALVSDHQFTDLISKFPLLEVLRVIHCWLRRVEIPNQHLKLLELRCLELQEVEIDAPKLQSLHYLGKVIPMITSTSPSGQWEVDIDLLPHQRMNSRSFCKVRNLVAKSENLKRLSLGIQCLEISFTMEEIKDILLPLVPMVDHIELYLGSPSEVYSALLDGLLWSCHPKILSIEFMDLESRNKFIMVLREKIVSKLDLNFEHLESIRGWQHDLKDVECHDEDGRPLNWKPLSDESPILQKRPKLYATFQW</sequence>
<protein>
    <submittedName>
        <fullName evidence="1">Uncharacterized protein</fullName>
    </submittedName>
</protein>
<organism evidence="1 2">
    <name type="scientific">Vaccinium darrowii</name>
    <dbReference type="NCBI Taxonomy" id="229202"/>
    <lineage>
        <taxon>Eukaryota</taxon>
        <taxon>Viridiplantae</taxon>
        <taxon>Streptophyta</taxon>
        <taxon>Embryophyta</taxon>
        <taxon>Tracheophyta</taxon>
        <taxon>Spermatophyta</taxon>
        <taxon>Magnoliopsida</taxon>
        <taxon>eudicotyledons</taxon>
        <taxon>Gunneridae</taxon>
        <taxon>Pentapetalae</taxon>
        <taxon>asterids</taxon>
        <taxon>Ericales</taxon>
        <taxon>Ericaceae</taxon>
        <taxon>Vaccinioideae</taxon>
        <taxon>Vaccinieae</taxon>
        <taxon>Vaccinium</taxon>
    </lineage>
</organism>
<keyword evidence="2" id="KW-1185">Reference proteome</keyword>
<accession>A0ACB7ZKA1</accession>
<evidence type="ECO:0000313" key="1">
    <source>
        <dbReference type="EMBL" id="KAH7866061.1"/>
    </source>
</evidence>
<gene>
    <name evidence="1" type="ORF">Vadar_015020</name>
</gene>